<keyword evidence="2" id="KW-1185">Reference proteome</keyword>
<evidence type="ECO:0000313" key="1">
    <source>
        <dbReference type="EMBL" id="KAL1495579.1"/>
    </source>
</evidence>
<protein>
    <submittedName>
        <fullName evidence="1">Uncharacterized protein</fullName>
    </submittedName>
</protein>
<evidence type="ECO:0000313" key="2">
    <source>
        <dbReference type="Proteomes" id="UP001515480"/>
    </source>
</evidence>
<dbReference type="AlphaFoldDB" id="A0AB34ICE3"/>
<dbReference type="Proteomes" id="UP001515480">
    <property type="component" value="Unassembled WGS sequence"/>
</dbReference>
<sequence>MNRPAAAFSWHSFRIELACLLRRHGAEHRIWLTRAHAVRYDAVRTNNMVALDNSDAYACLDSNARDRMPAAARAAPPLRSRVRVEWGDEWYAGIVTSRKQGLNSNGASATLHRVLYDATARHRATACWHDFCEVNWRAE</sequence>
<organism evidence="1 2">
    <name type="scientific">Prymnesium parvum</name>
    <name type="common">Toxic golden alga</name>
    <dbReference type="NCBI Taxonomy" id="97485"/>
    <lineage>
        <taxon>Eukaryota</taxon>
        <taxon>Haptista</taxon>
        <taxon>Haptophyta</taxon>
        <taxon>Prymnesiophyceae</taxon>
        <taxon>Prymnesiales</taxon>
        <taxon>Prymnesiaceae</taxon>
        <taxon>Prymnesium</taxon>
    </lineage>
</organism>
<accession>A0AB34ICE3</accession>
<reference evidence="1 2" key="1">
    <citation type="journal article" date="2024" name="Science">
        <title>Giant polyketide synthase enzymes in the biosynthesis of giant marine polyether toxins.</title>
        <authorList>
            <person name="Fallon T.R."/>
            <person name="Shende V.V."/>
            <person name="Wierzbicki I.H."/>
            <person name="Pendleton A.L."/>
            <person name="Watervoot N.F."/>
            <person name="Auber R.P."/>
            <person name="Gonzalez D.J."/>
            <person name="Wisecaver J.H."/>
            <person name="Moore B.S."/>
        </authorList>
    </citation>
    <scope>NUCLEOTIDE SEQUENCE [LARGE SCALE GENOMIC DNA]</scope>
    <source>
        <strain evidence="1 2">12B1</strain>
    </source>
</reference>
<proteinExistence type="predicted"/>
<name>A0AB34ICE3_PRYPA</name>
<comment type="caution">
    <text evidence="1">The sequence shown here is derived from an EMBL/GenBank/DDBJ whole genome shotgun (WGS) entry which is preliminary data.</text>
</comment>
<gene>
    <name evidence="1" type="ORF">AB1Y20_016940</name>
</gene>
<dbReference type="EMBL" id="JBGBPQ010000032">
    <property type="protein sequence ID" value="KAL1495579.1"/>
    <property type="molecule type" value="Genomic_DNA"/>
</dbReference>